<evidence type="ECO:0000256" key="2">
    <source>
        <dbReference type="SAM" id="SignalP"/>
    </source>
</evidence>
<evidence type="ECO:0000313" key="3">
    <source>
        <dbReference type="EMBL" id="PLW07889.1"/>
    </source>
</evidence>
<name>A0A2N5S3S5_9BASI</name>
<keyword evidence="4" id="KW-1185">Reference proteome</keyword>
<organism evidence="3 4">
    <name type="scientific">Puccinia coronata f. sp. avenae</name>
    <dbReference type="NCBI Taxonomy" id="200324"/>
    <lineage>
        <taxon>Eukaryota</taxon>
        <taxon>Fungi</taxon>
        <taxon>Dikarya</taxon>
        <taxon>Basidiomycota</taxon>
        <taxon>Pucciniomycotina</taxon>
        <taxon>Pucciniomycetes</taxon>
        <taxon>Pucciniales</taxon>
        <taxon>Pucciniaceae</taxon>
        <taxon>Puccinia</taxon>
    </lineage>
</organism>
<reference evidence="3 4" key="1">
    <citation type="submission" date="2017-11" db="EMBL/GenBank/DDBJ databases">
        <title>De novo assembly and phasing of dikaryotic genomes from two isolates of Puccinia coronata f. sp. avenae, the causal agent of oat crown rust.</title>
        <authorList>
            <person name="Miller M.E."/>
            <person name="Zhang Y."/>
            <person name="Omidvar V."/>
            <person name="Sperschneider J."/>
            <person name="Schwessinger B."/>
            <person name="Raley C."/>
            <person name="Palmer J.M."/>
            <person name="Garnica D."/>
            <person name="Upadhyaya N."/>
            <person name="Rathjen J."/>
            <person name="Taylor J.M."/>
            <person name="Park R.F."/>
            <person name="Dodds P.N."/>
            <person name="Hirsch C.D."/>
            <person name="Kianian S.F."/>
            <person name="Figueroa M."/>
        </authorList>
    </citation>
    <scope>NUCLEOTIDE SEQUENCE [LARGE SCALE GENOMIC DNA]</scope>
    <source>
        <strain evidence="3">12NC29</strain>
    </source>
</reference>
<feature type="chain" id="PRO_5014626497" evidence="2">
    <location>
        <begin position="18"/>
        <end position="168"/>
    </location>
</feature>
<feature type="region of interest" description="Disordered" evidence="1">
    <location>
        <begin position="118"/>
        <end position="168"/>
    </location>
</feature>
<protein>
    <submittedName>
        <fullName evidence="3">Uncharacterized protein</fullName>
    </submittedName>
</protein>
<feature type="signal peptide" evidence="2">
    <location>
        <begin position="1"/>
        <end position="17"/>
    </location>
</feature>
<dbReference type="Proteomes" id="UP000235388">
    <property type="component" value="Unassembled WGS sequence"/>
</dbReference>
<sequence length="168" mass="19075">MKIVSFAILIILPCVLALLRYKKIKIPESDWGSGVEQILDQPDWSSRSLIDSTGHYARRFSATTIGEEHTNFHLRTYLLLDDVRHLGLLKVIQPKEKHRVMASELRVYIKHPLRVDSQAQPHVDQRTLSDGRTSMDSLAREHHPLGGELESEMESNLSEDEGATLQAP</sequence>
<proteinExistence type="predicted"/>
<gene>
    <name evidence="3" type="ORF">PCANC_25434</name>
</gene>
<evidence type="ECO:0000313" key="4">
    <source>
        <dbReference type="Proteomes" id="UP000235388"/>
    </source>
</evidence>
<accession>A0A2N5S3S5</accession>
<comment type="caution">
    <text evidence="3">The sequence shown here is derived from an EMBL/GenBank/DDBJ whole genome shotgun (WGS) entry which is preliminary data.</text>
</comment>
<dbReference type="EMBL" id="PGCJ01001195">
    <property type="protein sequence ID" value="PLW07889.1"/>
    <property type="molecule type" value="Genomic_DNA"/>
</dbReference>
<feature type="compositionally biased region" description="Acidic residues" evidence="1">
    <location>
        <begin position="149"/>
        <end position="162"/>
    </location>
</feature>
<dbReference type="AlphaFoldDB" id="A0A2N5S3S5"/>
<keyword evidence="2" id="KW-0732">Signal</keyword>
<evidence type="ECO:0000256" key="1">
    <source>
        <dbReference type="SAM" id="MobiDB-lite"/>
    </source>
</evidence>